<protein>
    <recommendedName>
        <fullName evidence="4">Sigma factor regulator C-terminal domain-containing protein</fullName>
    </recommendedName>
</protein>
<evidence type="ECO:0008006" key="4">
    <source>
        <dbReference type="Google" id="ProtNLM"/>
    </source>
</evidence>
<evidence type="ECO:0000256" key="1">
    <source>
        <dbReference type="SAM" id="Phobius"/>
    </source>
</evidence>
<gene>
    <name evidence="2" type="ORF">IAD16_00405</name>
</gene>
<keyword evidence="1" id="KW-0812">Transmembrane</keyword>
<sequence length="329" mass="37179">MKNKNINDDLKNLAMENDKDFDAYIEKAINRRIKKIAARTFIVMLAAVVAVIFCISPLMRLIFPDAVRMEKDGQQLLTLMRAYYETTMPWKEVISLEAESDGFGCYTLNMDVTDLRRQQYIGEVNVQMAMRLGKLSVKNDPEHLTVFETGKFYTENMDEVTDPDAMIEELEKLPESATIYISVSQKEASDVSTVMDRAGSMLWWLQVYEPENTFQAGVSTAMSASYGDRDTYRSQMTAAEIKQIYLENLGILRDNMDIWKDLNVCSNSTVYYQAPQVIDEAIAAAQADDSFMTVNYCLAGSKEKVLDYLRSADLAMLVVERVDAGGFGG</sequence>
<evidence type="ECO:0000313" key="2">
    <source>
        <dbReference type="EMBL" id="HIU26826.1"/>
    </source>
</evidence>
<dbReference type="AlphaFoldDB" id="A0A9D1L7I3"/>
<organism evidence="2 3">
    <name type="scientific">Candidatus Fimisoma avicola</name>
    <dbReference type="NCBI Taxonomy" id="2840826"/>
    <lineage>
        <taxon>Bacteria</taxon>
        <taxon>Bacillati</taxon>
        <taxon>Bacillota</taxon>
        <taxon>Clostridia</taxon>
        <taxon>Eubacteriales</taxon>
        <taxon>Candidatus Fimisoma</taxon>
    </lineage>
</organism>
<reference evidence="2" key="1">
    <citation type="submission" date="2020-10" db="EMBL/GenBank/DDBJ databases">
        <authorList>
            <person name="Gilroy R."/>
        </authorList>
    </citation>
    <scope>NUCLEOTIDE SEQUENCE</scope>
    <source>
        <strain evidence="2">11300</strain>
    </source>
</reference>
<name>A0A9D1L7I3_9FIRM</name>
<keyword evidence="1" id="KW-0472">Membrane</keyword>
<reference evidence="2" key="2">
    <citation type="journal article" date="2021" name="PeerJ">
        <title>Extensive microbial diversity within the chicken gut microbiome revealed by metagenomics and culture.</title>
        <authorList>
            <person name="Gilroy R."/>
            <person name="Ravi A."/>
            <person name="Getino M."/>
            <person name="Pursley I."/>
            <person name="Horton D.L."/>
            <person name="Alikhan N.F."/>
            <person name="Baker D."/>
            <person name="Gharbi K."/>
            <person name="Hall N."/>
            <person name="Watson M."/>
            <person name="Adriaenssens E.M."/>
            <person name="Foster-Nyarko E."/>
            <person name="Jarju S."/>
            <person name="Secka A."/>
            <person name="Antonio M."/>
            <person name="Oren A."/>
            <person name="Chaudhuri R.R."/>
            <person name="La Ragione R."/>
            <person name="Hildebrand F."/>
            <person name="Pallen M.J."/>
        </authorList>
    </citation>
    <scope>NUCLEOTIDE SEQUENCE</scope>
    <source>
        <strain evidence="2">11300</strain>
    </source>
</reference>
<dbReference type="Proteomes" id="UP000824091">
    <property type="component" value="Unassembled WGS sequence"/>
</dbReference>
<accession>A0A9D1L7I3</accession>
<keyword evidence="1" id="KW-1133">Transmembrane helix</keyword>
<comment type="caution">
    <text evidence="2">The sequence shown here is derived from an EMBL/GenBank/DDBJ whole genome shotgun (WGS) entry which is preliminary data.</text>
</comment>
<feature type="transmembrane region" description="Helical" evidence="1">
    <location>
        <begin position="41"/>
        <end position="63"/>
    </location>
</feature>
<dbReference type="EMBL" id="DVMO01000006">
    <property type="protein sequence ID" value="HIU26826.1"/>
    <property type="molecule type" value="Genomic_DNA"/>
</dbReference>
<evidence type="ECO:0000313" key="3">
    <source>
        <dbReference type="Proteomes" id="UP000824091"/>
    </source>
</evidence>
<proteinExistence type="predicted"/>